<dbReference type="Gene3D" id="3.50.50.60">
    <property type="entry name" value="FAD/NAD(P)-binding domain"/>
    <property type="match status" value="2"/>
</dbReference>
<dbReference type="InterPro" id="IPR036188">
    <property type="entry name" value="FAD/NAD-bd_sf"/>
</dbReference>
<evidence type="ECO:0000259" key="1">
    <source>
        <dbReference type="Pfam" id="PF07992"/>
    </source>
</evidence>
<dbReference type="Proteomes" id="UP000198337">
    <property type="component" value="Unassembled WGS sequence"/>
</dbReference>
<keyword evidence="3" id="KW-1185">Reference proteome</keyword>
<dbReference type="Pfam" id="PF07992">
    <property type="entry name" value="Pyr_redox_2"/>
    <property type="match status" value="1"/>
</dbReference>
<organism evidence="2 3">
    <name type="scientific">Maribacter sedimenticola</name>
    <dbReference type="NCBI Taxonomy" id="228956"/>
    <lineage>
        <taxon>Bacteria</taxon>
        <taxon>Pseudomonadati</taxon>
        <taxon>Bacteroidota</taxon>
        <taxon>Flavobacteriia</taxon>
        <taxon>Flavobacteriales</taxon>
        <taxon>Flavobacteriaceae</taxon>
        <taxon>Maribacter</taxon>
    </lineage>
</organism>
<gene>
    <name evidence="2" type="ORF">SAMN04488009_1477</name>
</gene>
<name>A0ABY1SFA5_9FLAO</name>
<dbReference type="InterPro" id="IPR015904">
    <property type="entry name" value="Sulphide_quinone_reductase"/>
</dbReference>
<dbReference type="RefSeq" id="WP_089259964.1">
    <property type="nucleotide sequence ID" value="NZ_FZNV01000002.1"/>
</dbReference>
<dbReference type="InterPro" id="IPR023753">
    <property type="entry name" value="FAD/NAD-binding_dom"/>
</dbReference>
<reference evidence="2 3" key="1">
    <citation type="submission" date="2017-06" db="EMBL/GenBank/DDBJ databases">
        <authorList>
            <person name="Varghese N."/>
            <person name="Submissions S."/>
        </authorList>
    </citation>
    <scope>NUCLEOTIDE SEQUENCE [LARGE SCALE GENOMIC DNA]</scope>
    <source>
        <strain evidence="2 3">DSM 19840</strain>
    </source>
</reference>
<evidence type="ECO:0000313" key="2">
    <source>
        <dbReference type="EMBL" id="SNR41042.1"/>
    </source>
</evidence>
<dbReference type="SUPFAM" id="SSF51905">
    <property type="entry name" value="FAD/NAD(P)-binding domain"/>
    <property type="match status" value="2"/>
</dbReference>
<dbReference type="PANTHER" id="PTHR10632">
    <property type="entry name" value="SULFIDE:QUINONE OXIDOREDUCTASE"/>
    <property type="match status" value="1"/>
</dbReference>
<proteinExistence type="predicted"/>
<protein>
    <submittedName>
        <fullName evidence="2">Sulfide:quinone oxidoreductase</fullName>
    </submittedName>
</protein>
<feature type="domain" description="FAD/NAD(P)-binding" evidence="1">
    <location>
        <begin position="6"/>
        <end position="120"/>
    </location>
</feature>
<accession>A0ABY1SFA5</accession>
<dbReference type="EMBL" id="FZNV01000002">
    <property type="protein sequence ID" value="SNR41042.1"/>
    <property type="molecule type" value="Genomic_DNA"/>
</dbReference>
<evidence type="ECO:0000313" key="3">
    <source>
        <dbReference type="Proteomes" id="UP000198337"/>
    </source>
</evidence>
<comment type="caution">
    <text evidence="2">The sequence shown here is derived from an EMBL/GenBank/DDBJ whole genome shotgun (WGS) entry which is preliminary data.</text>
</comment>
<dbReference type="PANTHER" id="PTHR10632:SF2">
    <property type="entry name" value="SULFIDE:QUINONE OXIDOREDUCTASE, MITOCHONDRIAL"/>
    <property type="match status" value="1"/>
</dbReference>
<sequence>MNSHHQIVIIGGGTAGIMVAAQLLHLKKAKDVAIIEPAETHYYQPAWTLVGAGTYDYKKTARPMSSVIPKGATWIKDKATGFDPEHNKVHTATKGDITYDYLVVAPGLAYDFSLVPGLGEVMDKGVVCSNYTDPEHTWDVIRNFKGGTALFTQPTTPIKCGGAPQKIMYLAESHFRKSGIRKKTDVIFATGGTVIFGVKQVAKTLMEVVDRKDINLRFHHKLVAVDGDKQIAWYEMGQEITAGGCVVISSNKVDDLKLDEKFQYNYKDVKVSVDGNRYGIHYDMMHTAPPSVAPKFVKDSTLVNAAGWLDVNYQTLQHNSYANIFGLGDVAALPTAKTGAAIRKQVPIVVDNLNLLMNSKQMGTKSYNGYSSCPLVTDYGKMVLAEFDYDNNFTPDPKLKRMLINDSSKEHWRLWMLKKYGLPYLYWNKMMKGKNV</sequence>